<dbReference type="PROSITE" id="PS00622">
    <property type="entry name" value="HTH_LUXR_1"/>
    <property type="match status" value="1"/>
</dbReference>
<evidence type="ECO:0000256" key="1">
    <source>
        <dbReference type="ARBA" id="ARBA00023015"/>
    </source>
</evidence>
<dbReference type="Pfam" id="PF08448">
    <property type="entry name" value="PAS_4"/>
    <property type="match status" value="1"/>
</dbReference>
<evidence type="ECO:0000313" key="6">
    <source>
        <dbReference type="Proteomes" id="UP000235616"/>
    </source>
</evidence>
<feature type="domain" description="HTH luxR-type" evidence="4">
    <location>
        <begin position="152"/>
        <end position="217"/>
    </location>
</feature>
<dbReference type="GO" id="GO:0003677">
    <property type="term" value="F:DNA binding"/>
    <property type="evidence" value="ECO:0007669"/>
    <property type="project" value="UniProtKB-KW"/>
</dbReference>
<dbReference type="CDD" id="cd06170">
    <property type="entry name" value="LuxR_C_like"/>
    <property type="match status" value="1"/>
</dbReference>
<dbReference type="Pfam" id="PF00196">
    <property type="entry name" value="GerE"/>
    <property type="match status" value="1"/>
</dbReference>
<sequence length="230" mass="25399">MSDLISPAFSSLIDQIPGVCACKDAGSIFLYGNTAFKKSMGLDEGVPMLGLRHHDLPAAFGSYDDSYVAQDRFVMERGATVRSINIYHAGEIGVKAYLVVKRPFVDCETNARGVLMHGTDITDINSNMLKLVREAPHGRSKTMPRGSFVINGEKRDIDLTPRETEILFFLLRGGVARRIADLLSISVRTVEHHIDALKDKFTVASKSELIEKAIEKGYFYITPATLFGVD</sequence>
<dbReference type="PROSITE" id="PS50043">
    <property type="entry name" value="HTH_LUXR_2"/>
    <property type="match status" value="1"/>
</dbReference>
<proteinExistence type="predicted"/>
<dbReference type="EMBL" id="PNYA01000005">
    <property type="protein sequence ID" value="PMS21627.1"/>
    <property type="molecule type" value="Genomic_DNA"/>
</dbReference>
<dbReference type="InterPro" id="IPR016032">
    <property type="entry name" value="Sig_transdc_resp-reg_C-effctor"/>
</dbReference>
<evidence type="ECO:0000256" key="3">
    <source>
        <dbReference type="ARBA" id="ARBA00023163"/>
    </source>
</evidence>
<organism evidence="5 6">
    <name type="scientific">Trinickia dabaoshanensis</name>
    <dbReference type="NCBI Taxonomy" id="564714"/>
    <lineage>
        <taxon>Bacteria</taxon>
        <taxon>Pseudomonadati</taxon>
        <taxon>Pseudomonadota</taxon>
        <taxon>Betaproteobacteria</taxon>
        <taxon>Burkholderiales</taxon>
        <taxon>Burkholderiaceae</taxon>
        <taxon>Trinickia</taxon>
    </lineage>
</organism>
<dbReference type="Proteomes" id="UP000235616">
    <property type="component" value="Unassembled WGS sequence"/>
</dbReference>
<comment type="caution">
    <text evidence="5">The sequence shown here is derived from an EMBL/GenBank/DDBJ whole genome shotgun (WGS) entry which is preliminary data.</text>
</comment>
<dbReference type="GO" id="GO:0006355">
    <property type="term" value="P:regulation of DNA-templated transcription"/>
    <property type="evidence" value="ECO:0007669"/>
    <property type="project" value="InterPro"/>
</dbReference>
<evidence type="ECO:0000256" key="2">
    <source>
        <dbReference type="ARBA" id="ARBA00023125"/>
    </source>
</evidence>
<dbReference type="InterPro" id="IPR000792">
    <property type="entry name" value="Tscrpt_reg_LuxR_C"/>
</dbReference>
<dbReference type="Gene3D" id="3.30.450.20">
    <property type="entry name" value="PAS domain"/>
    <property type="match status" value="1"/>
</dbReference>
<keyword evidence="2" id="KW-0238">DNA-binding</keyword>
<gene>
    <name evidence="5" type="ORF">C0Z18_07150</name>
</gene>
<evidence type="ECO:0000313" key="5">
    <source>
        <dbReference type="EMBL" id="PMS21627.1"/>
    </source>
</evidence>
<dbReference type="RefSeq" id="WP_102644693.1">
    <property type="nucleotide sequence ID" value="NZ_PNYA01000005.1"/>
</dbReference>
<keyword evidence="6" id="KW-1185">Reference proteome</keyword>
<dbReference type="AlphaFoldDB" id="A0A2N7VWU4"/>
<reference evidence="5 6" key="1">
    <citation type="submission" date="2018-01" db="EMBL/GenBank/DDBJ databases">
        <title>Whole genome analyses suggest that Burkholderia sensu lato contains two further novel genera in the rhizoxinica-symbiotica group Mycetohabitans gen. nov., and Trinickia gen. nov.: implications for the evolution of diazotrophy and nodulation in the Burkholderiaceae.</title>
        <authorList>
            <person name="Estrada-de los Santos P."/>
            <person name="Palmer M."/>
            <person name="Chavez-Ramirez B."/>
            <person name="Beukes C."/>
            <person name="Steenkamp E.T."/>
            <person name="Hirsch A.M."/>
            <person name="Manyaka P."/>
            <person name="Maluk M."/>
            <person name="Lafos M."/>
            <person name="Crook M."/>
            <person name="Gross E."/>
            <person name="Simon M.F."/>
            <person name="Bueno dos Reis Junior F."/>
            <person name="Poole P.S."/>
            <person name="Venter S.N."/>
            <person name="James E.K."/>
        </authorList>
    </citation>
    <scope>NUCLEOTIDE SEQUENCE [LARGE SCALE GENOMIC DNA]</scope>
    <source>
        <strain evidence="5 6">GIMN1.004</strain>
    </source>
</reference>
<dbReference type="PANTHER" id="PTHR44688:SF16">
    <property type="entry name" value="DNA-BINDING TRANSCRIPTIONAL ACTIVATOR DEVR_DOSR"/>
    <property type="match status" value="1"/>
</dbReference>
<dbReference type="SMART" id="SM00421">
    <property type="entry name" value="HTH_LUXR"/>
    <property type="match status" value="1"/>
</dbReference>
<dbReference type="InterPro" id="IPR013656">
    <property type="entry name" value="PAS_4"/>
</dbReference>
<keyword evidence="3" id="KW-0804">Transcription</keyword>
<dbReference type="InterPro" id="IPR036388">
    <property type="entry name" value="WH-like_DNA-bd_sf"/>
</dbReference>
<accession>A0A2N7VWU4</accession>
<evidence type="ECO:0000259" key="4">
    <source>
        <dbReference type="PROSITE" id="PS50043"/>
    </source>
</evidence>
<name>A0A2N7VWU4_9BURK</name>
<dbReference type="SUPFAM" id="SSF46894">
    <property type="entry name" value="C-terminal effector domain of the bipartite response regulators"/>
    <property type="match status" value="1"/>
</dbReference>
<dbReference type="PANTHER" id="PTHR44688">
    <property type="entry name" value="DNA-BINDING TRANSCRIPTIONAL ACTIVATOR DEVR_DOSR"/>
    <property type="match status" value="1"/>
</dbReference>
<keyword evidence="1" id="KW-0805">Transcription regulation</keyword>
<dbReference type="Gene3D" id="1.10.10.10">
    <property type="entry name" value="Winged helix-like DNA-binding domain superfamily/Winged helix DNA-binding domain"/>
    <property type="match status" value="1"/>
</dbReference>
<dbReference type="OrthoDB" id="9758570at2"/>
<dbReference type="PRINTS" id="PR00038">
    <property type="entry name" value="HTHLUXR"/>
</dbReference>
<protein>
    <recommendedName>
        <fullName evidence="4">HTH luxR-type domain-containing protein</fullName>
    </recommendedName>
</protein>